<evidence type="ECO:0000259" key="2">
    <source>
        <dbReference type="Pfam" id="PF04677"/>
    </source>
</evidence>
<proteinExistence type="inferred from homology"/>
<evidence type="ECO:0000313" key="3">
    <source>
        <dbReference type="EMBL" id="KAA3448826.1"/>
    </source>
</evidence>
<dbReference type="GO" id="GO:0000398">
    <property type="term" value="P:mRNA splicing, via spliceosome"/>
    <property type="evidence" value="ECO:0007669"/>
    <property type="project" value="TreeGrafter"/>
</dbReference>
<gene>
    <name evidence="3" type="ORF">EPI10_034211</name>
</gene>
<name>A0A5B6TWG5_9ROSI</name>
<sequence length="71" mass="8320">MFSQQDKDVVFMETVISLSRQRRHCMIECIPVPCDVSSNAPMYFKKAIDEAEEEWTQHEMKKVIRQVQAAT</sequence>
<evidence type="ECO:0000313" key="4">
    <source>
        <dbReference type="Proteomes" id="UP000325315"/>
    </source>
</evidence>
<dbReference type="PANTHER" id="PTHR12072:SF5">
    <property type="entry name" value="CWF19-LIKE PROTEIN 2"/>
    <property type="match status" value="1"/>
</dbReference>
<evidence type="ECO:0000256" key="1">
    <source>
        <dbReference type="ARBA" id="ARBA00006795"/>
    </source>
</evidence>
<dbReference type="InterPro" id="IPR006768">
    <property type="entry name" value="Cwf19-like_C_dom-1"/>
</dbReference>
<comment type="similarity">
    <text evidence="1">Belongs to the CWF19 family.</text>
</comment>
<dbReference type="InterPro" id="IPR040194">
    <property type="entry name" value="Cwf19-like"/>
</dbReference>
<dbReference type="Pfam" id="PF04677">
    <property type="entry name" value="CwfJ_C_1"/>
    <property type="match status" value="1"/>
</dbReference>
<reference evidence="3" key="1">
    <citation type="submission" date="2019-08" db="EMBL/GenBank/DDBJ databases">
        <authorList>
            <person name="Liu F."/>
        </authorList>
    </citation>
    <scope>NUCLEOTIDE SEQUENCE [LARGE SCALE GENOMIC DNA]</scope>
    <source>
        <strain evidence="3">PA1801</strain>
        <tissue evidence="3">Leaf</tissue>
    </source>
</reference>
<dbReference type="Proteomes" id="UP000325315">
    <property type="component" value="Unassembled WGS sequence"/>
</dbReference>
<dbReference type="AlphaFoldDB" id="A0A5B6TWG5"/>
<dbReference type="GO" id="GO:0071014">
    <property type="term" value="C:post-mRNA release spliceosomal complex"/>
    <property type="evidence" value="ECO:0007669"/>
    <property type="project" value="TreeGrafter"/>
</dbReference>
<protein>
    <submittedName>
        <fullName evidence="3">CWF19-like protein 2</fullName>
    </submittedName>
</protein>
<comment type="caution">
    <text evidence="3">The sequence shown here is derived from an EMBL/GenBank/DDBJ whole genome shotgun (WGS) entry which is preliminary data.</text>
</comment>
<dbReference type="OrthoDB" id="2113965at2759"/>
<accession>A0A5B6TWG5</accession>
<organism evidence="3 4">
    <name type="scientific">Gossypium australe</name>
    <dbReference type="NCBI Taxonomy" id="47621"/>
    <lineage>
        <taxon>Eukaryota</taxon>
        <taxon>Viridiplantae</taxon>
        <taxon>Streptophyta</taxon>
        <taxon>Embryophyta</taxon>
        <taxon>Tracheophyta</taxon>
        <taxon>Spermatophyta</taxon>
        <taxon>Magnoliopsida</taxon>
        <taxon>eudicotyledons</taxon>
        <taxon>Gunneridae</taxon>
        <taxon>Pentapetalae</taxon>
        <taxon>rosids</taxon>
        <taxon>malvids</taxon>
        <taxon>Malvales</taxon>
        <taxon>Malvaceae</taxon>
        <taxon>Malvoideae</taxon>
        <taxon>Gossypium</taxon>
    </lineage>
</organism>
<dbReference type="PANTHER" id="PTHR12072">
    <property type="entry name" value="CWF19, CELL CYCLE CONTROL PROTEIN"/>
    <property type="match status" value="1"/>
</dbReference>
<dbReference type="EMBL" id="SMMG02000217">
    <property type="protein sequence ID" value="KAA3448826.1"/>
    <property type="molecule type" value="Genomic_DNA"/>
</dbReference>
<feature type="domain" description="Cwf19-like C-terminal" evidence="2">
    <location>
        <begin position="1"/>
        <end position="45"/>
    </location>
</feature>
<keyword evidence="4" id="KW-1185">Reference proteome</keyword>